<dbReference type="GO" id="GO:0055085">
    <property type="term" value="P:transmembrane transport"/>
    <property type="evidence" value="ECO:0007669"/>
    <property type="project" value="InterPro"/>
</dbReference>
<evidence type="ECO:0000256" key="3">
    <source>
        <dbReference type="ARBA" id="ARBA00022448"/>
    </source>
</evidence>
<dbReference type="Gene3D" id="1.20.1530.20">
    <property type="match status" value="1"/>
</dbReference>
<keyword evidence="4" id="KW-1003">Cell membrane</keyword>
<dbReference type="EMBL" id="JGVH01000006">
    <property type="protein sequence ID" value="KER04601.1"/>
    <property type="molecule type" value="Genomic_DNA"/>
</dbReference>
<evidence type="ECO:0000256" key="2">
    <source>
        <dbReference type="ARBA" id="ARBA00010145"/>
    </source>
</evidence>
<evidence type="ECO:0000313" key="10">
    <source>
        <dbReference type="Proteomes" id="UP000028002"/>
    </source>
</evidence>
<dbReference type="PANTHER" id="PTHR36838:SF4">
    <property type="entry name" value="AUXIN EFFLUX CARRIER FAMILY PROTEIN"/>
    <property type="match status" value="1"/>
</dbReference>
<feature type="transmembrane region" description="Helical" evidence="8">
    <location>
        <begin position="283"/>
        <end position="303"/>
    </location>
</feature>
<feature type="transmembrane region" description="Helical" evidence="8">
    <location>
        <begin position="252"/>
        <end position="271"/>
    </location>
</feature>
<accession>A0A081S0Z8</accession>
<dbReference type="PANTHER" id="PTHR36838">
    <property type="entry name" value="AUXIN EFFLUX CARRIER FAMILY PROTEIN"/>
    <property type="match status" value="1"/>
</dbReference>
<feature type="transmembrane region" description="Helical" evidence="8">
    <location>
        <begin position="122"/>
        <end position="143"/>
    </location>
</feature>
<protein>
    <submittedName>
        <fullName evidence="9">Putative permease</fullName>
    </submittedName>
</protein>
<evidence type="ECO:0000256" key="1">
    <source>
        <dbReference type="ARBA" id="ARBA00004651"/>
    </source>
</evidence>
<comment type="caution">
    <text evidence="9">The sequence shown here is derived from an EMBL/GenBank/DDBJ whole genome shotgun (WGS) entry which is preliminary data.</text>
</comment>
<reference evidence="9 10" key="1">
    <citation type="submission" date="2014-03" db="EMBL/GenBank/DDBJ databases">
        <title>Draft Genome of Photorhabdus temperata Meg1.</title>
        <authorList>
            <person name="Hurst S.G.IV."/>
            <person name="Morris K."/>
            <person name="Thomas K."/>
            <person name="Tisa L.S."/>
        </authorList>
    </citation>
    <scope>NUCLEOTIDE SEQUENCE [LARGE SCALE GENOMIC DNA]</scope>
    <source>
        <strain evidence="9 10">Meg1</strain>
    </source>
</reference>
<dbReference type="Proteomes" id="UP000028002">
    <property type="component" value="Unassembled WGS sequence"/>
</dbReference>
<evidence type="ECO:0000256" key="8">
    <source>
        <dbReference type="SAM" id="Phobius"/>
    </source>
</evidence>
<dbReference type="GO" id="GO:0005886">
    <property type="term" value="C:plasma membrane"/>
    <property type="evidence" value="ECO:0007669"/>
    <property type="project" value="UniProtKB-SubCell"/>
</dbReference>
<dbReference type="PATRIC" id="fig|1393735.3.peg.736"/>
<dbReference type="Pfam" id="PF03547">
    <property type="entry name" value="Mem_trans"/>
    <property type="match status" value="1"/>
</dbReference>
<evidence type="ECO:0000256" key="5">
    <source>
        <dbReference type="ARBA" id="ARBA00022692"/>
    </source>
</evidence>
<keyword evidence="3" id="KW-0813">Transport</keyword>
<proteinExistence type="inferred from homology"/>
<gene>
    <name evidence="9" type="ORF">MEG1DRAFT_00725</name>
</gene>
<dbReference type="InterPro" id="IPR004776">
    <property type="entry name" value="Mem_transp_PIN-like"/>
</dbReference>
<feature type="transmembrane region" description="Helical" evidence="8">
    <location>
        <begin position="225"/>
        <end position="246"/>
    </location>
</feature>
<organism evidence="9 10">
    <name type="scientific">Photorhabdus temperata subsp. temperata Meg1</name>
    <dbReference type="NCBI Taxonomy" id="1393735"/>
    <lineage>
        <taxon>Bacteria</taxon>
        <taxon>Pseudomonadati</taxon>
        <taxon>Pseudomonadota</taxon>
        <taxon>Gammaproteobacteria</taxon>
        <taxon>Enterobacterales</taxon>
        <taxon>Morganellaceae</taxon>
        <taxon>Photorhabdus</taxon>
    </lineage>
</organism>
<dbReference type="InterPro" id="IPR038770">
    <property type="entry name" value="Na+/solute_symporter_sf"/>
</dbReference>
<evidence type="ECO:0000256" key="7">
    <source>
        <dbReference type="ARBA" id="ARBA00023136"/>
    </source>
</evidence>
<name>A0A081S0Z8_PHOTE</name>
<keyword evidence="7 8" id="KW-0472">Membrane</keyword>
<sequence>MLNVFFSILPIFLLIILGFLSKKYIKDVSHFWNFSDKFVYYLFFPALLILDISEANFSGADNFYPIVSTISSTIIIAIIIFSGRFFFNTTPALFTSIFQGGVRYNSYVFIALSQSLFGSEGVALSGFFVAYMIIITNIMSVLVMNHYGSGSKKSLSSAILALAKNPLIIGAIIGVLLNFFNIHITGSIKQLFIYLSNAATPLSLMSVGAGLIISMHIKKLLSISYATILKLVVMPLITILMIKYLGASGVPANIAILYSAVPCAGNAYILARQMGGDHEAMASIITWTTLLSIITVTLILGSMELQKYT</sequence>
<evidence type="ECO:0000313" key="9">
    <source>
        <dbReference type="EMBL" id="KER04601.1"/>
    </source>
</evidence>
<feature type="transmembrane region" description="Helical" evidence="8">
    <location>
        <begin position="192"/>
        <end position="213"/>
    </location>
</feature>
<feature type="transmembrane region" description="Helical" evidence="8">
    <location>
        <begin position="64"/>
        <end position="87"/>
    </location>
</feature>
<dbReference type="AlphaFoldDB" id="A0A081S0Z8"/>
<evidence type="ECO:0000256" key="4">
    <source>
        <dbReference type="ARBA" id="ARBA00022475"/>
    </source>
</evidence>
<keyword evidence="5 8" id="KW-0812">Transmembrane</keyword>
<keyword evidence="6 8" id="KW-1133">Transmembrane helix</keyword>
<feature type="transmembrane region" description="Helical" evidence="8">
    <location>
        <begin position="155"/>
        <end position="180"/>
    </location>
</feature>
<dbReference type="RefSeq" id="WP_036837303.1">
    <property type="nucleotide sequence ID" value="NZ_CAWLUD010000006.1"/>
</dbReference>
<comment type="subcellular location">
    <subcellularLocation>
        <location evidence="1">Cell membrane</location>
        <topology evidence="1">Multi-pass membrane protein</topology>
    </subcellularLocation>
</comment>
<evidence type="ECO:0000256" key="6">
    <source>
        <dbReference type="ARBA" id="ARBA00022989"/>
    </source>
</evidence>
<feature type="transmembrane region" description="Helical" evidence="8">
    <location>
        <begin position="38"/>
        <end position="57"/>
    </location>
</feature>
<comment type="similarity">
    <text evidence="2">Belongs to the auxin efflux carrier (TC 2.A.69) family.</text>
</comment>